<keyword evidence="8" id="KW-0862">Zinc</keyword>
<dbReference type="PANTHER" id="PTHR39188:SF3">
    <property type="entry name" value="STAGE IV SPORULATION PROTEIN FB"/>
    <property type="match status" value="1"/>
</dbReference>
<dbReference type="PANTHER" id="PTHR39188">
    <property type="entry name" value="MEMBRANE-ASSOCIATED ZINC METALLOPROTEASE M50B"/>
    <property type="match status" value="1"/>
</dbReference>
<feature type="domain" description="Peptidase M50" evidence="14">
    <location>
        <begin position="125"/>
        <end position="164"/>
    </location>
</feature>
<keyword evidence="6" id="KW-0479">Metal-binding</keyword>
<evidence type="ECO:0000256" key="4">
    <source>
        <dbReference type="ARBA" id="ARBA00022670"/>
    </source>
</evidence>
<evidence type="ECO:0000313" key="16">
    <source>
        <dbReference type="Proteomes" id="UP001291309"/>
    </source>
</evidence>
<dbReference type="GO" id="GO:0008233">
    <property type="term" value="F:peptidase activity"/>
    <property type="evidence" value="ECO:0007669"/>
    <property type="project" value="UniProtKB-KW"/>
</dbReference>
<comment type="similarity">
    <text evidence="3">Belongs to the peptidase M50B family.</text>
</comment>
<organism evidence="15 16">
    <name type="scientific">Hyalangium rubrum</name>
    <dbReference type="NCBI Taxonomy" id="3103134"/>
    <lineage>
        <taxon>Bacteria</taxon>
        <taxon>Pseudomonadati</taxon>
        <taxon>Myxococcota</taxon>
        <taxon>Myxococcia</taxon>
        <taxon>Myxococcales</taxon>
        <taxon>Cystobacterineae</taxon>
        <taxon>Archangiaceae</taxon>
        <taxon>Hyalangium</taxon>
    </lineage>
</organism>
<feature type="region of interest" description="Disordered" evidence="12">
    <location>
        <begin position="255"/>
        <end position="274"/>
    </location>
</feature>
<evidence type="ECO:0000256" key="8">
    <source>
        <dbReference type="ARBA" id="ARBA00022833"/>
    </source>
</evidence>
<evidence type="ECO:0000256" key="13">
    <source>
        <dbReference type="SAM" id="Phobius"/>
    </source>
</evidence>
<name>A0ABU5H8Q6_9BACT</name>
<protein>
    <submittedName>
        <fullName evidence="15">Site-2 protease family protein</fullName>
    </submittedName>
</protein>
<evidence type="ECO:0000256" key="3">
    <source>
        <dbReference type="ARBA" id="ARBA00007931"/>
    </source>
</evidence>
<evidence type="ECO:0000256" key="10">
    <source>
        <dbReference type="ARBA" id="ARBA00023049"/>
    </source>
</evidence>
<feature type="region of interest" description="Disordered" evidence="12">
    <location>
        <begin position="364"/>
        <end position="386"/>
    </location>
</feature>
<evidence type="ECO:0000256" key="1">
    <source>
        <dbReference type="ARBA" id="ARBA00001947"/>
    </source>
</evidence>
<keyword evidence="7" id="KW-0378">Hydrolase</keyword>
<comment type="cofactor">
    <cofactor evidence="1">
        <name>Zn(2+)</name>
        <dbReference type="ChEBI" id="CHEBI:29105"/>
    </cofactor>
</comment>
<comment type="caution">
    <text evidence="15">The sequence shown here is derived from an EMBL/GenBank/DDBJ whole genome shotgun (WGS) entry which is preliminary data.</text>
</comment>
<keyword evidence="4 15" id="KW-0645">Protease</keyword>
<evidence type="ECO:0000256" key="2">
    <source>
        <dbReference type="ARBA" id="ARBA00004141"/>
    </source>
</evidence>
<sequence length="386" mass="41645">MTPRFRLAGFPVQVHPLFLLTTLGLGASLLREPARLAVWFGVVFASVLVHELGHALTYRRYGCPASITLHGLGGTTTGEDAERLTHRQRLWVSLAGPVAGFVLGCLVWGVRELTPAGLSSGLAGFTFQALIWTNFGLGLLNLLPIVPLDGGHIMAAVIRERGGSRYEWLIHLISLGVAACGLVLAILYKELWLGLLALSLGVMNGVQYWRARVEGRYMRQLRSPTLLRRTRPAAGEAEAHVEQLLQDLRLNAHASNASKKRPSPARPPAELPEVPHDPRFVGELLLDSGLAEFAIRPLQAAFTAEPSARTGHALTTALLNAGRFADLEQLLSGPGAPHLGGETLALIATRADTEGQSALAIRARELHRSRGEPLSSQGAHESKKPR</sequence>
<feature type="domain" description="Peptidase M50" evidence="14">
    <location>
        <begin position="42"/>
        <end position="110"/>
    </location>
</feature>
<dbReference type="RefSeq" id="WP_321548341.1">
    <property type="nucleotide sequence ID" value="NZ_JAXIVS010000008.1"/>
</dbReference>
<keyword evidence="11 13" id="KW-0472">Membrane</keyword>
<dbReference type="GO" id="GO:0006508">
    <property type="term" value="P:proteolysis"/>
    <property type="evidence" value="ECO:0007669"/>
    <property type="project" value="UniProtKB-KW"/>
</dbReference>
<evidence type="ECO:0000256" key="5">
    <source>
        <dbReference type="ARBA" id="ARBA00022692"/>
    </source>
</evidence>
<feature type="transmembrane region" description="Helical" evidence="13">
    <location>
        <begin position="36"/>
        <end position="53"/>
    </location>
</feature>
<evidence type="ECO:0000256" key="11">
    <source>
        <dbReference type="ARBA" id="ARBA00023136"/>
    </source>
</evidence>
<keyword evidence="5 13" id="KW-0812">Transmembrane</keyword>
<comment type="subcellular location">
    <subcellularLocation>
        <location evidence="2">Membrane</location>
        <topology evidence="2">Multi-pass membrane protein</topology>
    </subcellularLocation>
</comment>
<feature type="transmembrane region" description="Helical" evidence="13">
    <location>
        <begin position="192"/>
        <end position="209"/>
    </location>
</feature>
<dbReference type="Pfam" id="PF02163">
    <property type="entry name" value="Peptidase_M50"/>
    <property type="match status" value="2"/>
</dbReference>
<accession>A0ABU5H8Q6</accession>
<evidence type="ECO:0000256" key="7">
    <source>
        <dbReference type="ARBA" id="ARBA00022801"/>
    </source>
</evidence>
<dbReference type="Proteomes" id="UP001291309">
    <property type="component" value="Unassembled WGS sequence"/>
</dbReference>
<dbReference type="InterPro" id="IPR008915">
    <property type="entry name" value="Peptidase_M50"/>
</dbReference>
<gene>
    <name evidence="15" type="ORF">SYV04_24725</name>
</gene>
<keyword evidence="10" id="KW-0482">Metalloprotease</keyword>
<feature type="transmembrane region" description="Helical" evidence="13">
    <location>
        <begin position="90"/>
        <end position="109"/>
    </location>
</feature>
<feature type="transmembrane region" description="Helical" evidence="13">
    <location>
        <begin position="168"/>
        <end position="186"/>
    </location>
</feature>
<evidence type="ECO:0000259" key="14">
    <source>
        <dbReference type="Pfam" id="PF02163"/>
    </source>
</evidence>
<feature type="transmembrane region" description="Helical" evidence="13">
    <location>
        <begin position="129"/>
        <end position="148"/>
    </location>
</feature>
<evidence type="ECO:0000256" key="12">
    <source>
        <dbReference type="SAM" id="MobiDB-lite"/>
    </source>
</evidence>
<proteinExistence type="inferred from homology"/>
<evidence type="ECO:0000256" key="6">
    <source>
        <dbReference type="ARBA" id="ARBA00022723"/>
    </source>
</evidence>
<keyword evidence="16" id="KW-1185">Reference proteome</keyword>
<reference evidence="15 16" key="1">
    <citation type="submission" date="2023-12" db="EMBL/GenBank/DDBJ databases">
        <title>the genome sequence of Hyalangium sp. s54d21.</title>
        <authorList>
            <person name="Zhang X."/>
        </authorList>
    </citation>
    <scope>NUCLEOTIDE SEQUENCE [LARGE SCALE GENOMIC DNA]</scope>
    <source>
        <strain evidence="16">s54d21</strain>
    </source>
</reference>
<evidence type="ECO:0000256" key="9">
    <source>
        <dbReference type="ARBA" id="ARBA00022989"/>
    </source>
</evidence>
<evidence type="ECO:0000313" key="15">
    <source>
        <dbReference type="EMBL" id="MDY7229621.1"/>
    </source>
</evidence>
<dbReference type="EMBL" id="JAXIVS010000008">
    <property type="protein sequence ID" value="MDY7229621.1"/>
    <property type="molecule type" value="Genomic_DNA"/>
</dbReference>
<keyword evidence="9 13" id="KW-1133">Transmembrane helix</keyword>
<feature type="transmembrane region" description="Helical" evidence="13">
    <location>
        <begin position="12"/>
        <end position="30"/>
    </location>
</feature>